<reference evidence="1 2" key="1">
    <citation type="journal article" date="2019" name="Sci. Rep.">
        <title>A high-quality genome of Eragrostis curvula grass provides insights into Poaceae evolution and supports new strategies to enhance forage quality.</title>
        <authorList>
            <person name="Carballo J."/>
            <person name="Santos B.A.C.M."/>
            <person name="Zappacosta D."/>
            <person name="Garbus I."/>
            <person name="Selva J.P."/>
            <person name="Gallo C.A."/>
            <person name="Diaz A."/>
            <person name="Albertini E."/>
            <person name="Caccamo M."/>
            <person name="Echenique V."/>
        </authorList>
    </citation>
    <scope>NUCLEOTIDE SEQUENCE [LARGE SCALE GENOMIC DNA]</scope>
    <source>
        <strain evidence="2">cv. Victoria</strain>
        <tissue evidence="1">Leaf</tissue>
    </source>
</reference>
<protein>
    <recommendedName>
        <fullName evidence="3">Knottin scorpion toxin-like domain-containing protein</fullName>
    </recommendedName>
</protein>
<dbReference type="EMBL" id="RWGY01000758">
    <property type="protein sequence ID" value="TVT99113.1"/>
    <property type="molecule type" value="Genomic_DNA"/>
</dbReference>
<comment type="caution">
    <text evidence="1">The sequence shown here is derived from an EMBL/GenBank/DDBJ whole genome shotgun (WGS) entry which is preliminary data.</text>
</comment>
<keyword evidence="2" id="KW-1185">Reference proteome</keyword>
<evidence type="ECO:0000313" key="1">
    <source>
        <dbReference type="EMBL" id="TVT99113.1"/>
    </source>
</evidence>
<dbReference type="OrthoDB" id="718462at2759"/>
<sequence length="107" mass="12018">MAPFRSKDPYGWVQKLAAQIILLKMMMDNKKSKKLVFPLILLLVILVTSYDENMIVQAGAQLVCGKFFAEARCAFRCLKPGNCNECCKKLGFNHGKCSVLACYCCDK</sequence>
<dbReference type="Gramene" id="TVT99113">
    <property type="protein sequence ID" value="TVT99113"/>
    <property type="gene ID" value="EJB05_55542"/>
</dbReference>
<accession>A0A5J9SJI5</accession>
<name>A0A5J9SJI5_9POAL</name>
<proteinExistence type="predicted"/>
<organism evidence="1 2">
    <name type="scientific">Eragrostis curvula</name>
    <name type="common">weeping love grass</name>
    <dbReference type="NCBI Taxonomy" id="38414"/>
    <lineage>
        <taxon>Eukaryota</taxon>
        <taxon>Viridiplantae</taxon>
        <taxon>Streptophyta</taxon>
        <taxon>Embryophyta</taxon>
        <taxon>Tracheophyta</taxon>
        <taxon>Spermatophyta</taxon>
        <taxon>Magnoliopsida</taxon>
        <taxon>Liliopsida</taxon>
        <taxon>Poales</taxon>
        <taxon>Poaceae</taxon>
        <taxon>PACMAD clade</taxon>
        <taxon>Chloridoideae</taxon>
        <taxon>Eragrostideae</taxon>
        <taxon>Eragrostidinae</taxon>
        <taxon>Eragrostis</taxon>
    </lineage>
</organism>
<dbReference type="AlphaFoldDB" id="A0A5J9SJI5"/>
<dbReference type="Proteomes" id="UP000324897">
    <property type="component" value="Unassembled WGS sequence"/>
</dbReference>
<evidence type="ECO:0008006" key="3">
    <source>
        <dbReference type="Google" id="ProtNLM"/>
    </source>
</evidence>
<feature type="non-terminal residue" evidence="1">
    <location>
        <position position="1"/>
    </location>
</feature>
<evidence type="ECO:0000313" key="2">
    <source>
        <dbReference type="Proteomes" id="UP000324897"/>
    </source>
</evidence>
<gene>
    <name evidence="1" type="ORF">EJB05_55542</name>
</gene>